<accession>A0AAV4XPQ4</accession>
<proteinExistence type="predicted"/>
<dbReference type="EMBL" id="BPLR01017988">
    <property type="protein sequence ID" value="GIY95971.1"/>
    <property type="molecule type" value="Genomic_DNA"/>
</dbReference>
<dbReference type="Proteomes" id="UP001054945">
    <property type="component" value="Unassembled WGS sequence"/>
</dbReference>
<dbReference type="AlphaFoldDB" id="A0AAV4XPQ4"/>
<comment type="caution">
    <text evidence="1">The sequence shown here is derived from an EMBL/GenBank/DDBJ whole genome shotgun (WGS) entry which is preliminary data.</text>
</comment>
<evidence type="ECO:0000313" key="2">
    <source>
        <dbReference type="Proteomes" id="UP001054945"/>
    </source>
</evidence>
<protein>
    <submittedName>
        <fullName evidence="1">Uncharacterized protein</fullName>
    </submittedName>
</protein>
<evidence type="ECO:0000313" key="1">
    <source>
        <dbReference type="EMBL" id="GIY95971.1"/>
    </source>
</evidence>
<keyword evidence="2" id="KW-1185">Reference proteome</keyword>
<name>A0AAV4XPQ4_CAEEX</name>
<organism evidence="1 2">
    <name type="scientific">Caerostris extrusa</name>
    <name type="common">Bark spider</name>
    <name type="synonym">Caerostris bankana</name>
    <dbReference type="NCBI Taxonomy" id="172846"/>
    <lineage>
        <taxon>Eukaryota</taxon>
        <taxon>Metazoa</taxon>
        <taxon>Ecdysozoa</taxon>
        <taxon>Arthropoda</taxon>
        <taxon>Chelicerata</taxon>
        <taxon>Arachnida</taxon>
        <taxon>Araneae</taxon>
        <taxon>Araneomorphae</taxon>
        <taxon>Entelegynae</taxon>
        <taxon>Araneoidea</taxon>
        <taxon>Araneidae</taxon>
        <taxon>Caerostris</taxon>
    </lineage>
</organism>
<reference evidence="1 2" key="1">
    <citation type="submission" date="2021-06" db="EMBL/GenBank/DDBJ databases">
        <title>Caerostris extrusa draft genome.</title>
        <authorList>
            <person name="Kono N."/>
            <person name="Arakawa K."/>
        </authorList>
    </citation>
    <scope>NUCLEOTIDE SEQUENCE [LARGE SCALE GENOMIC DNA]</scope>
</reference>
<sequence>MSFKYRVVTIVFTLDYTIPPFRIISDLERYFDISNCVVDIKAFSGDVIACTLCGKNVVARVKNTDTVFIDRMCVKYKIVESNIICIKVKIPYYNVGEEDLNRLLKQYANIMVSEVQYVENTTVYFCILELRRDLPKRIKSKAGYLDVVEIV</sequence>
<gene>
    <name evidence="1" type="primary">AVEN_97909_1</name>
    <name evidence="1" type="ORF">CEXT_664301</name>
</gene>